<feature type="region of interest" description="Disordered" evidence="1">
    <location>
        <begin position="166"/>
        <end position="190"/>
    </location>
</feature>
<keyword evidence="3" id="KW-1185">Reference proteome</keyword>
<evidence type="ECO:0000256" key="1">
    <source>
        <dbReference type="SAM" id="MobiDB-lite"/>
    </source>
</evidence>
<reference evidence="2" key="2">
    <citation type="submission" date="2019-07" db="EMBL/GenBank/DDBJ databases">
        <authorList>
            <person name="Seetharam A."/>
            <person name="Woodhouse M."/>
            <person name="Cannon E."/>
        </authorList>
    </citation>
    <scope>NUCLEOTIDE SEQUENCE [LARGE SCALE GENOMIC DNA]</scope>
    <source>
        <strain evidence="2">cv. B73</strain>
    </source>
</reference>
<proteinExistence type="predicted"/>
<dbReference type="Gramene" id="Zm00001eb391250_T001">
    <property type="protein sequence ID" value="Zm00001eb391250_P001"/>
    <property type="gene ID" value="Zm00001eb391250"/>
</dbReference>
<dbReference type="InParanoid" id="A0A804R7Q2"/>
<accession>A0A804R7Q2</accession>
<reference evidence="3" key="1">
    <citation type="journal article" date="2009" name="Science">
        <title>The B73 maize genome: complexity, diversity, and dynamics.</title>
        <authorList>
            <person name="Schnable P.S."/>
            <person name="Ware D."/>
            <person name="Fulton R.S."/>
            <person name="Stein J.C."/>
            <person name="Wei F."/>
            <person name="Pasternak S."/>
            <person name="Liang C."/>
            <person name="Zhang J."/>
            <person name="Fulton L."/>
            <person name="Graves T.A."/>
            <person name="Minx P."/>
            <person name="Reily A.D."/>
            <person name="Courtney L."/>
            <person name="Kruchowski S.S."/>
            <person name="Tomlinson C."/>
            <person name="Strong C."/>
            <person name="Delehaunty K."/>
            <person name="Fronick C."/>
            <person name="Courtney B."/>
            <person name="Rock S.M."/>
            <person name="Belter E."/>
            <person name="Du F."/>
            <person name="Kim K."/>
            <person name="Abbott R.M."/>
            <person name="Cotton M."/>
            <person name="Levy A."/>
            <person name="Marchetto P."/>
            <person name="Ochoa K."/>
            <person name="Jackson S.M."/>
            <person name="Gillam B."/>
            <person name="Chen W."/>
            <person name="Yan L."/>
            <person name="Higginbotham J."/>
            <person name="Cardenas M."/>
            <person name="Waligorski J."/>
            <person name="Applebaum E."/>
            <person name="Phelps L."/>
            <person name="Falcone J."/>
            <person name="Kanchi K."/>
            <person name="Thane T."/>
            <person name="Scimone A."/>
            <person name="Thane N."/>
            <person name="Henke J."/>
            <person name="Wang T."/>
            <person name="Ruppert J."/>
            <person name="Shah N."/>
            <person name="Rotter K."/>
            <person name="Hodges J."/>
            <person name="Ingenthron E."/>
            <person name="Cordes M."/>
            <person name="Kohlberg S."/>
            <person name="Sgro J."/>
            <person name="Delgado B."/>
            <person name="Mead K."/>
            <person name="Chinwalla A."/>
            <person name="Leonard S."/>
            <person name="Crouse K."/>
            <person name="Collura K."/>
            <person name="Kudrna D."/>
            <person name="Currie J."/>
            <person name="He R."/>
            <person name="Angelova A."/>
            <person name="Rajasekar S."/>
            <person name="Mueller T."/>
            <person name="Lomeli R."/>
            <person name="Scara G."/>
            <person name="Ko A."/>
            <person name="Delaney K."/>
            <person name="Wissotski M."/>
            <person name="Lopez G."/>
            <person name="Campos D."/>
            <person name="Braidotti M."/>
            <person name="Ashley E."/>
            <person name="Golser W."/>
            <person name="Kim H."/>
            <person name="Lee S."/>
            <person name="Lin J."/>
            <person name="Dujmic Z."/>
            <person name="Kim W."/>
            <person name="Talag J."/>
            <person name="Zuccolo A."/>
            <person name="Fan C."/>
            <person name="Sebastian A."/>
            <person name="Kramer M."/>
            <person name="Spiegel L."/>
            <person name="Nascimento L."/>
            <person name="Zutavern T."/>
            <person name="Miller B."/>
            <person name="Ambroise C."/>
            <person name="Muller S."/>
            <person name="Spooner W."/>
            <person name="Narechania A."/>
            <person name="Ren L."/>
            <person name="Wei S."/>
            <person name="Kumari S."/>
            <person name="Faga B."/>
            <person name="Levy M.J."/>
            <person name="McMahan L."/>
            <person name="Van Buren P."/>
            <person name="Vaughn M.W."/>
            <person name="Ying K."/>
            <person name="Yeh C.-T."/>
            <person name="Emrich S.J."/>
            <person name="Jia Y."/>
            <person name="Kalyanaraman A."/>
            <person name="Hsia A.-P."/>
            <person name="Barbazuk W.B."/>
            <person name="Baucom R.S."/>
            <person name="Brutnell T.P."/>
            <person name="Carpita N.C."/>
            <person name="Chaparro C."/>
            <person name="Chia J.-M."/>
            <person name="Deragon J.-M."/>
            <person name="Estill J.C."/>
            <person name="Fu Y."/>
            <person name="Jeddeloh J.A."/>
            <person name="Han Y."/>
            <person name="Lee H."/>
            <person name="Li P."/>
            <person name="Lisch D.R."/>
            <person name="Liu S."/>
            <person name="Liu Z."/>
            <person name="Nagel D.H."/>
            <person name="McCann M.C."/>
            <person name="SanMiguel P."/>
            <person name="Myers A.M."/>
            <person name="Nettleton D."/>
            <person name="Nguyen J."/>
            <person name="Penning B.W."/>
            <person name="Ponnala L."/>
            <person name="Schneider K.L."/>
            <person name="Schwartz D.C."/>
            <person name="Sharma A."/>
            <person name="Soderlund C."/>
            <person name="Springer N.M."/>
            <person name="Sun Q."/>
            <person name="Wang H."/>
            <person name="Waterman M."/>
            <person name="Westerman R."/>
            <person name="Wolfgruber T.K."/>
            <person name="Yang L."/>
            <person name="Yu Y."/>
            <person name="Zhang L."/>
            <person name="Zhou S."/>
            <person name="Zhu Q."/>
            <person name="Bennetzen J.L."/>
            <person name="Dawe R.K."/>
            <person name="Jiang J."/>
            <person name="Jiang N."/>
            <person name="Presting G.G."/>
            <person name="Wessler S.R."/>
            <person name="Aluru S."/>
            <person name="Martienssen R.A."/>
            <person name="Clifton S.W."/>
            <person name="McCombie W.R."/>
            <person name="Wing R.A."/>
            <person name="Wilson R.K."/>
        </authorList>
    </citation>
    <scope>NUCLEOTIDE SEQUENCE [LARGE SCALE GENOMIC DNA]</scope>
    <source>
        <strain evidence="3">cv. B73</strain>
    </source>
</reference>
<sequence>MLAGLFMELRDATRLVVFVTDQFGTTFFTAARDTSVIAQCLSMPMNLHVLSLVVHLPELVASMPDEFRDLAEPVHLPGCVPISGPDIVLSFQDQSDSLYAVMLRLIVRCVKPPMLSSSIPSTPSSLRLPRRCAIQHSPTGHPYHVGPLILQSKFNSGTSIDFFQREEAERRERDDCDGEASWEKKKRGGGDLPVGQLGGCLVAEGKGGRGRGHGLTPCGRGQGQDYLRRRRWRSRRGRRGPGGGGAAEGACERERKGEGAQGGMEHGHRSRQYSRHRDGGVGEWYVGRSQSVAVWGKKGAVVDLRAGGTRMRDSGGGGTEGVDAFVPLLIE</sequence>
<reference evidence="2" key="3">
    <citation type="submission" date="2021-05" db="UniProtKB">
        <authorList>
            <consortium name="EnsemblPlants"/>
        </authorList>
    </citation>
    <scope>IDENTIFICATION</scope>
    <source>
        <strain evidence="2">cv. B73</strain>
    </source>
</reference>
<dbReference type="AlphaFoldDB" id="A0A804R7Q2"/>
<feature type="compositionally biased region" description="Basic residues" evidence="1">
    <location>
        <begin position="228"/>
        <end position="239"/>
    </location>
</feature>
<name>A0A804R7Q2_MAIZE</name>
<dbReference type="Gene3D" id="3.40.50.2000">
    <property type="entry name" value="Glycogen Phosphorylase B"/>
    <property type="match status" value="1"/>
</dbReference>
<protein>
    <submittedName>
        <fullName evidence="2">Uncharacterized protein</fullName>
    </submittedName>
</protein>
<evidence type="ECO:0000313" key="3">
    <source>
        <dbReference type="Proteomes" id="UP000007305"/>
    </source>
</evidence>
<dbReference type="Proteomes" id="UP000007305">
    <property type="component" value="Chromosome 9"/>
</dbReference>
<feature type="region of interest" description="Disordered" evidence="1">
    <location>
        <begin position="207"/>
        <end position="276"/>
    </location>
</feature>
<dbReference type="EnsemblPlants" id="Zm00001eb391250_T001">
    <property type="protein sequence ID" value="Zm00001eb391250_P001"/>
    <property type="gene ID" value="Zm00001eb391250"/>
</dbReference>
<organism evidence="2 3">
    <name type="scientific">Zea mays</name>
    <name type="common">Maize</name>
    <dbReference type="NCBI Taxonomy" id="4577"/>
    <lineage>
        <taxon>Eukaryota</taxon>
        <taxon>Viridiplantae</taxon>
        <taxon>Streptophyta</taxon>
        <taxon>Embryophyta</taxon>
        <taxon>Tracheophyta</taxon>
        <taxon>Spermatophyta</taxon>
        <taxon>Magnoliopsida</taxon>
        <taxon>Liliopsida</taxon>
        <taxon>Poales</taxon>
        <taxon>Poaceae</taxon>
        <taxon>PACMAD clade</taxon>
        <taxon>Panicoideae</taxon>
        <taxon>Andropogonodae</taxon>
        <taxon>Andropogoneae</taxon>
        <taxon>Tripsacinae</taxon>
        <taxon>Zea</taxon>
    </lineage>
</organism>
<evidence type="ECO:0000313" key="2">
    <source>
        <dbReference type="EnsemblPlants" id="Zm00001eb391250_P001"/>
    </source>
</evidence>